<organism evidence="1 2">
    <name type="scientific">Arabidopsis suecica</name>
    <name type="common">Swedish thale-cress</name>
    <name type="synonym">Cardaminopsis suecica</name>
    <dbReference type="NCBI Taxonomy" id="45249"/>
    <lineage>
        <taxon>Eukaryota</taxon>
        <taxon>Viridiplantae</taxon>
        <taxon>Streptophyta</taxon>
        <taxon>Embryophyta</taxon>
        <taxon>Tracheophyta</taxon>
        <taxon>Spermatophyta</taxon>
        <taxon>Magnoliopsida</taxon>
        <taxon>eudicotyledons</taxon>
        <taxon>Gunneridae</taxon>
        <taxon>Pentapetalae</taxon>
        <taxon>rosids</taxon>
        <taxon>malvids</taxon>
        <taxon>Brassicales</taxon>
        <taxon>Brassicaceae</taxon>
        <taxon>Camelineae</taxon>
        <taxon>Arabidopsis</taxon>
    </lineage>
</organism>
<evidence type="ECO:0000313" key="1">
    <source>
        <dbReference type="EMBL" id="KAG7574304.1"/>
    </source>
</evidence>
<accession>A0A8T2AMX1</accession>
<reference evidence="1 2" key="1">
    <citation type="submission" date="2020-12" db="EMBL/GenBank/DDBJ databases">
        <title>Concerted genomic and epigenomic changes stabilize Arabidopsis allopolyploids.</title>
        <authorList>
            <person name="Chen Z."/>
        </authorList>
    </citation>
    <scope>NUCLEOTIDE SEQUENCE [LARGE SCALE GENOMIC DNA]</scope>
    <source>
        <strain evidence="1">As9502</strain>
        <tissue evidence="1">Leaf</tissue>
    </source>
</reference>
<dbReference type="EMBL" id="JAEFBJ010000009">
    <property type="protein sequence ID" value="KAG7574304.1"/>
    <property type="molecule type" value="Genomic_DNA"/>
</dbReference>
<dbReference type="AlphaFoldDB" id="A0A8T2AMX1"/>
<comment type="caution">
    <text evidence="1">The sequence shown here is derived from an EMBL/GenBank/DDBJ whole genome shotgun (WGS) entry which is preliminary data.</text>
</comment>
<sequence>MADLDFPARLFADREEYVGERVNQYFKLHMIKAVLKALQPTKLELIRPCFGKFLDSHRHCLFIGKR</sequence>
<gene>
    <name evidence="1" type="ORF">ISN44_As09g024990</name>
</gene>
<name>A0A8T2AMX1_ARASU</name>
<keyword evidence="2" id="KW-1185">Reference proteome</keyword>
<dbReference type="Proteomes" id="UP000694251">
    <property type="component" value="Chromosome 9"/>
</dbReference>
<proteinExistence type="predicted"/>
<protein>
    <submittedName>
        <fullName evidence="1">Uncharacterized protein</fullName>
    </submittedName>
</protein>
<evidence type="ECO:0000313" key="2">
    <source>
        <dbReference type="Proteomes" id="UP000694251"/>
    </source>
</evidence>